<dbReference type="SUPFAM" id="SSF56281">
    <property type="entry name" value="Metallo-hydrolase/oxidoreductase"/>
    <property type="match status" value="1"/>
</dbReference>
<dbReference type="Proteomes" id="UP000515158">
    <property type="component" value="Unplaced"/>
</dbReference>
<evidence type="ECO:0000256" key="3">
    <source>
        <dbReference type="ARBA" id="ARBA00014856"/>
    </source>
</evidence>
<evidence type="ECO:0000313" key="10">
    <source>
        <dbReference type="RefSeq" id="XP_034242416.1"/>
    </source>
</evidence>
<dbReference type="PANTHER" id="PTHR23200">
    <property type="entry name" value="METALLO-BETA-LACTAMASE DOMAIN-CONTAINING PROTEIN 1"/>
    <property type="match status" value="1"/>
</dbReference>
<dbReference type="OrthoDB" id="10250730at2759"/>
<organism evidence="10">
    <name type="scientific">Thrips palmi</name>
    <name type="common">Melon thrips</name>
    <dbReference type="NCBI Taxonomy" id="161013"/>
    <lineage>
        <taxon>Eukaryota</taxon>
        <taxon>Metazoa</taxon>
        <taxon>Ecdysozoa</taxon>
        <taxon>Arthropoda</taxon>
        <taxon>Hexapoda</taxon>
        <taxon>Insecta</taxon>
        <taxon>Pterygota</taxon>
        <taxon>Neoptera</taxon>
        <taxon>Paraneoptera</taxon>
        <taxon>Thysanoptera</taxon>
        <taxon>Terebrantia</taxon>
        <taxon>Thripoidea</taxon>
        <taxon>Thripidae</taxon>
        <taxon>Thrips</taxon>
    </lineage>
</organism>
<evidence type="ECO:0000313" key="9">
    <source>
        <dbReference type="Proteomes" id="UP000515158"/>
    </source>
</evidence>
<dbReference type="KEGG" id="tpal:117645951"/>
<dbReference type="InterPro" id="IPR039344">
    <property type="entry name" value="MBLAC1"/>
</dbReference>
<dbReference type="Gene3D" id="3.60.15.10">
    <property type="entry name" value="Ribonuclease Z/Hydroxyacylglutathione hydrolase-like"/>
    <property type="match status" value="1"/>
</dbReference>
<evidence type="ECO:0000256" key="1">
    <source>
        <dbReference type="ARBA" id="ARBA00004514"/>
    </source>
</evidence>
<evidence type="ECO:0000256" key="5">
    <source>
        <dbReference type="ARBA" id="ARBA00044690"/>
    </source>
</evidence>
<feature type="region of interest" description="Disordered" evidence="7">
    <location>
        <begin position="578"/>
        <end position="604"/>
    </location>
</feature>
<dbReference type="GeneID" id="117645951"/>
<evidence type="ECO:0000259" key="8">
    <source>
        <dbReference type="SMART" id="SM00849"/>
    </source>
</evidence>
<feature type="region of interest" description="Disordered" evidence="7">
    <location>
        <begin position="538"/>
        <end position="557"/>
    </location>
</feature>
<comment type="function">
    <text evidence="6">Endoribonuclease that catalyzes the hydrolysis of histone-coding pre-mRNA 3'-end. Involved in histone pre-mRNA processing during the S-phase of the cell cycle, which is required for entering/progressing through S-phase. Cleaves histone pre-mRNA at a major and a minor cleavage site after the 5'-ACCCA-3' and the 5'-ACCCACA-3' sequence, respectively, and located downstream of the stem-loop. May require the presence of the HDE element located at the histone pre-RNA 3'-end to avoid non-specific cleavage.</text>
</comment>
<feature type="domain" description="Metallo-beta-lactamase" evidence="8">
    <location>
        <begin position="23"/>
        <end position="189"/>
    </location>
</feature>
<proteinExistence type="predicted"/>
<dbReference type="InterPro" id="IPR001279">
    <property type="entry name" value="Metallo-B-lactamas"/>
</dbReference>
<comment type="subunit">
    <text evidence="2">Homodimer.</text>
</comment>
<sequence length="604" mass="67371">MGYEVHVLHTGYSGTTDQGMIANCSCTLIRGRHNVIVDTMTPWDKDRIISALALHKLTPDDIQYVVCTHGHSDHVGNNNLFLYAKHIVGYSVSFRDIYTLHPFEDGQPFVIDDDVKVIPTPGHTNTDVSVIVRTRDQGTVAIVGDLFEKEEDLKDSSIWRTLGGSENPRSQERYRNAILLIADYIVPGHGPMFSVTAAVREEANKKSTISTGQANYLPPSFVKSGFSFPSFSSYSEGSYGSKWVDDVSTKMDKFDLIGGSRLSPSRHSPSRVSPSRLSSRCWEDKLKDSDLHKRDNKPESTWSCKPDLFGGQSHLDSKSLYDSGSRSLDARINFDDRARSPIMRESRAQNLDDYCPQGTRKFTSETMLYGGSTSSILKSKVDRDSERSLISSSTRNFDSSKNIASGDTFGIGGHGRFDRPIGDESMKSTVGFADYKTDPKYGIGKDLSFKENEKSGLKVSFGPLAKCDSKDKLCGNEKPGHSLSYNQTFGSDIRKQEDRFGHEEKYDQFKLKHDMPGYNNIDKFRDEGKNEKFKWESRDSGARDWGSLDRRAPSGDKLAPDIKAKDIADVRMSMFSDSGLKGGTAHSSADSLVQRDDRFSRVII</sequence>
<evidence type="ECO:0000256" key="2">
    <source>
        <dbReference type="ARBA" id="ARBA00011738"/>
    </source>
</evidence>
<dbReference type="CDD" id="cd07711">
    <property type="entry name" value="MBLAC1-like_MBL-fold"/>
    <property type="match status" value="1"/>
</dbReference>
<comment type="subcellular location">
    <subcellularLocation>
        <location evidence="1">Cytoplasm</location>
        <location evidence="1">Cytosol</location>
    </subcellularLocation>
</comment>
<dbReference type="InParanoid" id="A0A6P8YYR7"/>
<name>A0A6P8YYR7_THRPL</name>
<dbReference type="SMART" id="SM00849">
    <property type="entry name" value="Lactamase_B"/>
    <property type="match status" value="1"/>
</dbReference>
<dbReference type="PANTHER" id="PTHR23200:SF48">
    <property type="entry name" value="METALLO-BETA-LACTAMASE DOMAIN-CONTAINING PROTEIN 1"/>
    <property type="match status" value="1"/>
</dbReference>
<comment type="catalytic activity">
    <reaction evidence="5">
        <text>a ribonucleotidyl-ribonucleotide-RNA + H2O = a 3'-end ribonucleotide-RNA + a 5'-end 5'-phospho-ribonucleoside-RNA + H(+)</text>
        <dbReference type="Rhea" id="RHEA:68096"/>
        <dbReference type="Rhea" id="RHEA-COMP:15179"/>
        <dbReference type="Rhea" id="RHEA-COMP:17355"/>
        <dbReference type="Rhea" id="RHEA-COMP:17428"/>
        <dbReference type="ChEBI" id="CHEBI:15377"/>
        <dbReference type="ChEBI" id="CHEBI:15378"/>
        <dbReference type="ChEBI" id="CHEBI:74896"/>
        <dbReference type="ChEBI" id="CHEBI:138282"/>
        <dbReference type="ChEBI" id="CHEBI:173118"/>
    </reaction>
    <physiologicalReaction direction="left-to-right" evidence="5">
        <dbReference type="Rhea" id="RHEA:68097"/>
    </physiologicalReaction>
</comment>
<protein>
    <recommendedName>
        <fullName evidence="3">Metallo-beta-lactamase domain-containing protein 1</fullName>
    </recommendedName>
    <alternativeName>
        <fullName evidence="4">Endoribonuclease MBLAC1</fullName>
    </alternativeName>
</protein>
<evidence type="ECO:0000256" key="7">
    <source>
        <dbReference type="SAM" id="MobiDB-lite"/>
    </source>
</evidence>
<dbReference type="InterPro" id="IPR036866">
    <property type="entry name" value="RibonucZ/Hydroxyglut_hydro"/>
</dbReference>
<dbReference type="GO" id="GO:0005829">
    <property type="term" value="C:cytosol"/>
    <property type="evidence" value="ECO:0007669"/>
    <property type="project" value="UniProtKB-SubCell"/>
</dbReference>
<dbReference type="Pfam" id="PF00753">
    <property type="entry name" value="Lactamase_B"/>
    <property type="match status" value="1"/>
</dbReference>
<gene>
    <name evidence="10" type="primary">LOC117645951</name>
</gene>
<dbReference type="AlphaFoldDB" id="A0A6P8YYR7"/>
<evidence type="ECO:0000256" key="4">
    <source>
        <dbReference type="ARBA" id="ARBA00032988"/>
    </source>
</evidence>
<accession>A0A6P8YYR7</accession>
<keyword evidence="9" id="KW-1185">Reference proteome</keyword>
<dbReference type="RefSeq" id="XP_034242416.1">
    <property type="nucleotide sequence ID" value="XM_034386525.1"/>
</dbReference>
<dbReference type="GO" id="GO:0031123">
    <property type="term" value="P:RNA 3'-end processing"/>
    <property type="evidence" value="ECO:0007669"/>
    <property type="project" value="UniProtKB-ARBA"/>
</dbReference>
<evidence type="ECO:0000256" key="6">
    <source>
        <dbReference type="ARBA" id="ARBA00045869"/>
    </source>
</evidence>
<reference evidence="10" key="1">
    <citation type="submission" date="2025-08" db="UniProtKB">
        <authorList>
            <consortium name="RefSeq"/>
        </authorList>
    </citation>
    <scope>IDENTIFICATION</scope>
    <source>
        <tissue evidence="10">Total insect</tissue>
    </source>
</reference>
<feature type="compositionally biased region" description="Basic and acidic residues" evidence="7">
    <location>
        <begin position="593"/>
        <end position="604"/>
    </location>
</feature>